<feature type="region of interest" description="Disordered" evidence="11">
    <location>
        <begin position="268"/>
        <end position="297"/>
    </location>
</feature>
<evidence type="ECO:0000256" key="8">
    <source>
        <dbReference type="ARBA" id="ARBA00022833"/>
    </source>
</evidence>
<keyword evidence="6 10" id="KW-0863">Zinc-finger</keyword>
<evidence type="ECO:0000256" key="3">
    <source>
        <dbReference type="ARBA" id="ARBA00008212"/>
    </source>
</evidence>
<keyword evidence="9" id="KW-0539">Nucleus</keyword>
<organism evidence="13 14">
    <name type="scientific">Skeletonema marinoi</name>
    <dbReference type="NCBI Taxonomy" id="267567"/>
    <lineage>
        <taxon>Eukaryota</taxon>
        <taxon>Sar</taxon>
        <taxon>Stramenopiles</taxon>
        <taxon>Ochrophyta</taxon>
        <taxon>Bacillariophyta</taxon>
        <taxon>Coscinodiscophyceae</taxon>
        <taxon>Thalassiosirophycidae</taxon>
        <taxon>Thalassiosirales</taxon>
        <taxon>Skeletonemataceae</taxon>
        <taxon>Skeletonema</taxon>
        <taxon>Skeletonema marinoi-dohrnii complex</taxon>
    </lineage>
</organism>
<dbReference type="GO" id="GO:0030915">
    <property type="term" value="C:Smc5-Smc6 complex"/>
    <property type="evidence" value="ECO:0007669"/>
    <property type="project" value="InterPro"/>
</dbReference>
<keyword evidence="8" id="KW-0862">Zinc</keyword>
<comment type="subcellular location">
    <subcellularLocation>
        <location evidence="1">Nucleus</location>
    </subcellularLocation>
</comment>
<dbReference type="GO" id="GO:0016874">
    <property type="term" value="F:ligase activity"/>
    <property type="evidence" value="ECO:0007669"/>
    <property type="project" value="UniProtKB-KW"/>
</dbReference>
<proteinExistence type="inferred from homology"/>
<name>A0AAD8Y094_9STRA</name>
<comment type="pathway">
    <text evidence="2">Protein modification; protein sumoylation.</text>
</comment>
<evidence type="ECO:0000313" key="13">
    <source>
        <dbReference type="EMBL" id="KAK1737181.1"/>
    </source>
</evidence>
<feature type="domain" description="SP-RING-type" evidence="12">
    <location>
        <begin position="183"/>
        <end position="269"/>
    </location>
</feature>
<dbReference type="PANTHER" id="PTHR21330:SF1">
    <property type="entry name" value="E3 SUMO-PROTEIN LIGASE NSE2"/>
    <property type="match status" value="1"/>
</dbReference>
<evidence type="ECO:0000256" key="1">
    <source>
        <dbReference type="ARBA" id="ARBA00004123"/>
    </source>
</evidence>
<dbReference type="Pfam" id="PF11789">
    <property type="entry name" value="zf-Nse"/>
    <property type="match status" value="1"/>
</dbReference>
<dbReference type="InterPro" id="IPR004181">
    <property type="entry name" value="Znf_MIZ"/>
</dbReference>
<feature type="region of interest" description="Disordered" evidence="11">
    <location>
        <begin position="1"/>
        <end position="21"/>
    </location>
</feature>
<accession>A0AAD8Y094</accession>
<feature type="compositionally biased region" description="Polar residues" evidence="11">
    <location>
        <begin position="1"/>
        <end position="10"/>
    </location>
</feature>
<evidence type="ECO:0000256" key="2">
    <source>
        <dbReference type="ARBA" id="ARBA00004718"/>
    </source>
</evidence>
<evidence type="ECO:0000259" key="12">
    <source>
        <dbReference type="PROSITE" id="PS51044"/>
    </source>
</evidence>
<dbReference type="EC" id="2.3.2.-" evidence="13"/>
<dbReference type="GO" id="GO:0005634">
    <property type="term" value="C:nucleus"/>
    <property type="evidence" value="ECO:0007669"/>
    <property type="project" value="UniProtKB-SubCell"/>
</dbReference>
<feature type="compositionally biased region" description="Basic and acidic residues" evidence="11">
    <location>
        <begin position="269"/>
        <end position="281"/>
    </location>
</feature>
<evidence type="ECO:0000256" key="5">
    <source>
        <dbReference type="ARBA" id="ARBA00022723"/>
    </source>
</evidence>
<evidence type="ECO:0000256" key="9">
    <source>
        <dbReference type="ARBA" id="ARBA00023242"/>
    </source>
</evidence>
<dbReference type="Proteomes" id="UP001224775">
    <property type="component" value="Unassembled WGS sequence"/>
</dbReference>
<keyword evidence="13" id="KW-0436">Ligase</keyword>
<keyword evidence="5" id="KW-0479">Metal-binding</keyword>
<reference evidence="13" key="1">
    <citation type="submission" date="2023-06" db="EMBL/GenBank/DDBJ databases">
        <title>Survivors Of The Sea: Transcriptome response of Skeletonema marinoi to long-term dormancy.</title>
        <authorList>
            <person name="Pinder M.I.M."/>
            <person name="Kourtchenko O."/>
            <person name="Robertson E.K."/>
            <person name="Larsson T."/>
            <person name="Maumus F."/>
            <person name="Osuna-Cruz C.M."/>
            <person name="Vancaester E."/>
            <person name="Stenow R."/>
            <person name="Vandepoele K."/>
            <person name="Ploug H."/>
            <person name="Bruchert V."/>
            <person name="Godhe A."/>
            <person name="Topel M."/>
        </authorList>
    </citation>
    <scope>NUCLEOTIDE SEQUENCE</scope>
    <source>
        <strain evidence="13">R05AC</strain>
    </source>
</reference>
<protein>
    <submittedName>
        <fullName evidence="13">E3 SUMO-protein ligase, NSE2 family</fullName>
        <ecNumber evidence="13">2.3.2.-</ecNumber>
    </submittedName>
</protein>
<keyword evidence="13" id="KW-0012">Acyltransferase</keyword>
<evidence type="ECO:0000256" key="7">
    <source>
        <dbReference type="ARBA" id="ARBA00022786"/>
    </source>
</evidence>
<evidence type="ECO:0000256" key="10">
    <source>
        <dbReference type="PROSITE-ProRule" id="PRU00452"/>
    </source>
</evidence>
<dbReference type="PROSITE" id="PS51044">
    <property type="entry name" value="ZF_SP_RING"/>
    <property type="match status" value="1"/>
</dbReference>
<keyword evidence="4 13" id="KW-0808">Transferase</keyword>
<dbReference type="EMBL" id="JATAAI010000026">
    <property type="protein sequence ID" value="KAK1737181.1"/>
    <property type="molecule type" value="Genomic_DNA"/>
</dbReference>
<keyword evidence="7" id="KW-0833">Ubl conjugation pathway</keyword>
<dbReference type="GO" id="GO:0016925">
    <property type="term" value="P:protein sumoylation"/>
    <property type="evidence" value="ECO:0007669"/>
    <property type="project" value="TreeGrafter"/>
</dbReference>
<feature type="region of interest" description="Disordered" evidence="11">
    <location>
        <begin position="108"/>
        <end position="134"/>
    </location>
</feature>
<dbReference type="GO" id="GO:0008270">
    <property type="term" value="F:zinc ion binding"/>
    <property type="evidence" value="ECO:0007669"/>
    <property type="project" value="UniProtKB-KW"/>
</dbReference>
<comment type="caution">
    <text evidence="13">The sequence shown here is derived from an EMBL/GenBank/DDBJ whole genome shotgun (WGS) entry which is preliminary data.</text>
</comment>
<dbReference type="PANTHER" id="PTHR21330">
    <property type="entry name" value="E3 SUMO-PROTEIN LIGASE NSE2"/>
    <property type="match status" value="1"/>
</dbReference>
<evidence type="ECO:0000256" key="6">
    <source>
        <dbReference type="ARBA" id="ARBA00022771"/>
    </source>
</evidence>
<dbReference type="InterPro" id="IPR026846">
    <property type="entry name" value="Nse2(Mms21)"/>
</dbReference>
<dbReference type="AlphaFoldDB" id="A0AAD8Y094"/>
<dbReference type="GO" id="GO:0000724">
    <property type="term" value="P:double-strand break repair via homologous recombination"/>
    <property type="evidence" value="ECO:0007669"/>
    <property type="project" value="InterPro"/>
</dbReference>
<sequence>MARGRNNNRTSHGDGGGAIHSANMAINKENDFKEGVKKLQNRATMTAELLTEGGEIETFLMEADPDNAEGFLLAQRNRLKAIAEGNAKQWDEIENFVQAVKDVRGDVQRQNQSGAAAGGEGEAAAAGADDPPDYERSIQEAVEKVRLSKESNPNHVPLEEHEMVMSLREKLGEKVKKRARNDDDDDLEIVNNVGSDDVHALKCPITGMFFEDPVRNKVCGHTYDRKGLNQLFSTRKTKCPIPGCSNNTLSLGQVEVDDEMKLKVRRHKTREEAAKKKRDLDETMDDDEEGGGYTVLE</sequence>
<keyword evidence="14" id="KW-1185">Reference proteome</keyword>
<dbReference type="SUPFAM" id="SSF57850">
    <property type="entry name" value="RING/U-box"/>
    <property type="match status" value="1"/>
</dbReference>
<dbReference type="InterPro" id="IPR013083">
    <property type="entry name" value="Znf_RING/FYVE/PHD"/>
</dbReference>
<comment type="similarity">
    <text evidence="3">Belongs to the NSE2 family.</text>
</comment>
<evidence type="ECO:0000256" key="11">
    <source>
        <dbReference type="SAM" id="MobiDB-lite"/>
    </source>
</evidence>
<dbReference type="CDD" id="cd16651">
    <property type="entry name" value="SPL-RING_NSE2"/>
    <property type="match status" value="1"/>
</dbReference>
<gene>
    <name evidence="13" type="ORF">QTG54_012048</name>
</gene>
<dbReference type="GO" id="GO:0061665">
    <property type="term" value="F:SUMO ligase activity"/>
    <property type="evidence" value="ECO:0007669"/>
    <property type="project" value="TreeGrafter"/>
</dbReference>
<dbReference type="Gene3D" id="3.30.40.10">
    <property type="entry name" value="Zinc/RING finger domain, C3HC4 (zinc finger)"/>
    <property type="match status" value="1"/>
</dbReference>
<evidence type="ECO:0000256" key="4">
    <source>
        <dbReference type="ARBA" id="ARBA00022679"/>
    </source>
</evidence>
<evidence type="ECO:0000313" key="14">
    <source>
        <dbReference type="Proteomes" id="UP001224775"/>
    </source>
</evidence>